<comment type="caution">
    <text evidence="7">The sequence shown here is derived from an EMBL/GenBank/DDBJ whole genome shotgun (WGS) entry which is preliminary data.</text>
</comment>
<evidence type="ECO:0000256" key="5">
    <source>
        <dbReference type="SAM" id="Phobius"/>
    </source>
</evidence>
<feature type="transmembrane region" description="Helical" evidence="5">
    <location>
        <begin position="46"/>
        <end position="65"/>
    </location>
</feature>
<keyword evidence="4 5" id="KW-0472">Membrane</keyword>
<protein>
    <recommendedName>
        <fullName evidence="6">O-antigen ligase-related domain-containing protein</fullName>
    </recommendedName>
</protein>
<proteinExistence type="predicted"/>
<feature type="domain" description="O-antigen ligase-related" evidence="6">
    <location>
        <begin position="222"/>
        <end position="357"/>
    </location>
</feature>
<dbReference type="InterPro" id="IPR051533">
    <property type="entry name" value="WaaL-like"/>
</dbReference>
<evidence type="ECO:0000256" key="1">
    <source>
        <dbReference type="ARBA" id="ARBA00004141"/>
    </source>
</evidence>
<accession>A0A1F4UMQ2</accession>
<name>A0A1F4UMQ2_UNCKA</name>
<dbReference type="PANTHER" id="PTHR37422">
    <property type="entry name" value="TEICHURONIC ACID BIOSYNTHESIS PROTEIN TUAE"/>
    <property type="match status" value="1"/>
</dbReference>
<dbReference type="EMBL" id="MEUV01000011">
    <property type="protein sequence ID" value="OGC46209.1"/>
    <property type="molecule type" value="Genomic_DNA"/>
</dbReference>
<feature type="transmembrane region" description="Helical" evidence="5">
    <location>
        <begin position="196"/>
        <end position="212"/>
    </location>
</feature>
<keyword evidence="3 5" id="KW-1133">Transmembrane helix</keyword>
<dbReference type="Pfam" id="PF04932">
    <property type="entry name" value="Wzy_C"/>
    <property type="match status" value="1"/>
</dbReference>
<feature type="transmembrane region" description="Helical" evidence="5">
    <location>
        <begin position="130"/>
        <end position="150"/>
    </location>
</feature>
<dbReference type="InterPro" id="IPR007016">
    <property type="entry name" value="O-antigen_ligase-rel_domated"/>
</dbReference>
<evidence type="ECO:0000313" key="7">
    <source>
        <dbReference type="EMBL" id="OGC46209.1"/>
    </source>
</evidence>
<dbReference type="PANTHER" id="PTHR37422:SF13">
    <property type="entry name" value="LIPOPOLYSACCHARIDE BIOSYNTHESIS PROTEIN PA4999-RELATED"/>
    <property type="match status" value="1"/>
</dbReference>
<dbReference type="AlphaFoldDB" id="A0A1F4UMQ2"/>
<evidence type="ECO:0000256" key="4">
    <source>
        <dbReference type="ARBA" id="ARBA00023136"/>
    </source>
</evidence>
<sequence length="407" mass="48144">MNTFSKLRKLNLERFLFYFIVFMFPINLGYHFLLVSSYVGGILIDYLVPTIFVNDIMVAFFIIIYRKKIKKTELYKQKYFIWFLSVVFFSALISSYKIVGFFYLIRLIFYFLFMMYIKSNISFQNEKNKVFLVLFISVFLLCILSIFQWLKQGSVFDNYLFFGEQPYNFATRGINVENFFGISKIPPYATFRHPNILGGILSIVLIWLATMLKKDKLFYKLCFILVFAILFLSLSFFSWISAFFGLLLLIFNKNFIIKNSIILAVFIFWTCSFFLPYIEGLSFLDSKPSFYRRRDLISSSYEIIKNNFWFGVGPQASTAYVDRYLPPSKEFRISQPPHNVFMMVFVETGMFGFLLFILFFLSSLIKAKTNNLLLISLLQIMFLGSVDHYFLSIHQPLLFLFFIFGFI</sequence>
<comment type="subcellular location">
    <subcellularLocation>
        <location evidence="1">Membrane</location>
        <topology evidence="1">Multi-pass membrane protein</topology>
    </subcellularLocation>
</comment>
<feature type="transmembrane region" description="Helical" evidence="5">
    <location>
        <begin position="100"/>
        <end position="118"/>
    </location>
</feature>
<reference evidence="7 8" key="1">
    <citation type="journal article" date="2016" name="Nat. Commun.">
        <title>Thousands of microbial genomes shed light on interconnected biogeochemical processes in an aquifer system.</title>
        <authorList>
            <person name="Anantharaman K."/>
            <person name="Brown C.T."/>
            <person name="Hug L.A."/>
            <person name="Sharon I."/>
            <person name="Castelle C.J."/>
            <person name="Probst A.J."/>
            <person name="Thomas B.C."/>
            <person name="Singh A."/>
            <person name="Wilkins M.J."/>
            <person name="Karaoz U."/>
            <person name="Brodie E.L."/>
            <person name="Williams K.H."/>
            <person name="Hubbard S.S."/>
            <person name="Banfield J.F."/>
        </authorList>
    </citation>
    <scope>NUCLEOTIDE SEQUENCE [LARGE SCALE GENOMIC DNA]</scope>
</reference>
<evidence type="ECO:0000256" key="2">
    <source>
        <dbReference type="ARBA" id="ARBA00022692"/>
    </source>
</evidence>
<feature type="transmembrane region" description="Helical" evidence="5">
    <location>
        <begin position="77"/>
        <end position="94"/>
    </location>
</feature>
<feature type="transmembrane region" description="Helical" evidence="5">
    <location>
        <begin position="15"/>
        <end position="34"/>
    </location>
</feature>
<feature type="transmembrane region" description="Helical" evidence="5">
    <location>
        <begin position="340"/>
        <end position="365"/>
    </location>
</feature>
<evidence type="ECO:0000256" key="3">
    <source>
        <dbReference type="ARBA" id="ARBA00022989"/>
    </source>
</evidence>
<feature type="transmembrane region" description="Helical" evidence="5">
    <location>
        <begin position="371"/>
        <end position="391"/>
    </location>
</feature>
<dbReference type="Proteomes" id="UP000178615">
    <property type="component" value="Unassembled WGS sequence"/>
</dbReference>
<gene>
    <name evidence="7" type="ORF">A2V49_04445</name>
</gene>
<dbReference type="GO" id="GO:0016020">
    <property type="term" value="C:membrane"/>
    <property type="evidence" value="ECO:0007669"/>
    <property type="project" value="UniProtKB-SubCell"/>
</dbReference>
<evidence type="ECO:0000259" key="6">
    <source>
        <dbReference type="Pfam" id="PF04932"/>
    </source>
</evidence>
<feature type="transmembrane region" description="Helical" evidence="5">
    <location>
        <begin position="224"/>
        <end position="249"/>
    </location>
</feature>
<keyword evidence="2 5" id="KW-0812">Transmembrane</keyword>
<feature type="transmembrane region" description="Helical" evidence="5">
    <location>
        <begin position="261"/>
        <end position="284"/>
    </location>
</feature>
<evidence type="ECO:0000313" key="8">
    <source>
        <dbReference type="Proteomes" id="UP000178615"/>
    </source>
</evidence>
<organism evidence="7 8">
    <name type="scientific">candidate division WWE3 bacterium RBG_19FT_COMBO_34_6</name>
    <dbReference type="NCBI Taxonomy" id="1802612"/>
    <lineage>
        <taxon>Bacteria</taxon>
        <taxon>Katanobacteria</taxon>
    </lineage>
</organism>